<reference evidence="1" key="1">
    <citation type="submission" date="2022-11" db="EMBL/GenBank/DDBJ databases">
        <title>Genome Sequence of Boeremia exigua.</title>
        <authorList>
            <person name="Buettner E."/>
        </authorList>
    </citation>
    <scope>NUCLEOTIDE SEQUENCE</scope>
    <source>
        <strain evidence="1">CU02</strain>
    </source>
</reference>
<sequence length="111" mass="12541">MASTSPNAQSLHHSTSVRTKEPHIPYRDTGAAGKSIFGQAPSWEFKLLPPLPFEEQQESTEKPSRFREELCDRLAEVSMDKAHQENAIRKEGKIQKAVKNFSRRFSTGSKV</sequence>
<comment type="caution">
    <text evidence="1">The sequence shown here is derived from an EMBL/GenBank/DDBJ whole genome shotgun (WGS) entry which is preliminary data.</text>
</comment>
<dbReference type="Proteomes" id="UP001153331">
    <property type="component" value="Unassembled WGS sequence"/>
</dbReference>
<name>A0ACC2IL50_9PLEO</name>
<keyword evidence="2" id="KW-1185">Reference proteome</keyword>
<gene>
    <name evidence="1" type="ORF">OPT61_g2648</name>
</gene>
<evidence type="ECO:0000313" key="1">
    <source>
        <dbReference type="EMBL" id="KAJ8115794.1"/>
    </source>
</evidence>
<protein>
    <submittedName>
        <fullName evidence="1">Uncharacterized protein</fullName>
    </submittedName>
</protein>
<accession>A0ACC2IL50</accession>
<dbReference type="EMBL" id="JAPHNI010000122">
    <property type="protein sequence ID" value="KAJ8115794.1"/>
    <property type="molecule type" value="Genomic_DNA"/>
</dbReference>
<evidence type="ECO:0000313" key="2">
    <source>
        <dbReference type="Proteomes" id="UP001153331"/>
    </source>
</evidence>
<organism evidence="1 2">
    <name type="scientific">Boeremia exigua</name>
    <dbReference type="NCBI Taxonomy" id="749465"/>
    <lineage>
        <taxon>Eukaryota</taxon>
        <taxon>Fungi</taxon>
        <taxon>Dikarya</taxon>
        <taxon>Ascomycota</taxon>
        <taxon>Pezizomycotina</taxon>
        <taxon>Dothideomycetes</taxon>
        <taxon>Pleosporomycetidae</taxon>
        <taxon>Pleosporales</taxon>
        <taxon>Pleosporineae</taxon>
        <taxon>Didymellaceae</taxon>
        <taxon>Boeremia</taxon>
    </lineage>
</organism>
<proteinExistence type="predicted"/>